<accession>A0ABS8Q2T1</accession>
<name>A0ABS8Q2T1_9BURK</name>
<sequence length="62" mass="6801">MFASFNAETSDANDEIDPARAHGVARYLNKYGFGIEIDESVERESTKRCPARETFSATTGVA</sequence>
<keyword evidence="2" id="KW-1185">Reference proteome</keyword>
<dbReference type="EMBL" id="JAJNOC010000002">
    <property type="protein sequence ID" value="MCD2516059.1"/>
    <property type="molecule type" value="Genomic_DNA"/>
</dbReference>
<evidence type="ECO:0000313" key="2">
    <source>
        <dbReference type="Proteomes" id="UP001179361"/>
    </source>
</evidence>
<dbReference type="RefSeq" id="WP_231057394.1">
    <property type="nucleotide sequence ID" value="NZ_JAJNOC010000002.1"/>
</dbReference>
<protein>
    <submittedName>
        <fullName evidence="1">Uncharacterized protein</fullName>
    </submittedName>
</protein>
<proteinExistence type="predicted"/>
<gene>
    <name evidence="1" type="ORF">LQ564_06990</name>
</gene>
<comment type="caution">
    <text evidence="1">The sequence shown here is derived from an EMBL/GenBank/DDBJ whole genome shotgun (WGS) entry which is preliminary data.</text>
</comment>
<dbReference type="Proteomes" id="UP001179361">
    <property type="component" value="Unassembled WGS sequence"/>
</dbReference>
<organism evidence="1 2">
    <name type="scientific">Massilia phyllostachyos</name>
    <dbReference type="NCBI Taxonomy" id="2898585"/>
    <lineage>
        <taxon>Bacteria</taxon>
        <taxon>Pseudomonadati</taxon>
        <taxon>Pseudomonadota</taxon>
        <taxon>Betaproteobacteria</taxon>
        <taxon>Burkholderiales</taxon>
        <taxon>Oxalobacteraceae</taxon>
        <taxon>Telluria group</taxon>
        <taxon>Massilia</taxon>
    </lineage>
</organism>
<evidence type="ECO:0000313" key="1">
    <source>
        <dbReference type="EMBL" id="MCD2516059.1"/>
    </source>
</evidence>
<reference evidence="1" key="1">
    <citation type="submission" date="2021-11" db="EMBL/GenBank/DDBJ databases">
        <title>The complete genome of Massilia sp sp. G4R7.</title>
        <authorList>
            <person name="Liu L."/>
            <person name="Yue J."/>
            <person name="Yuan J."/>
            <person name="Yang F."/>
            <person name="Li L."/>
        </authorList>
    </citation>
    <scope>NUCLEOTIDE SEQUENCE</scope>
    <source>
        <strain evidence="1">G4R7</strain>
    </source>
</reference>